<dbReference type="CDD" id="cd13688">
    <property type="entry name" value="PBP2_GltI_DEBP"/>
    <property type="match status" value="1"/>
</dbReference>
<dbReference type="InterPro" id="IPR051455">
    <property type="entry name" value="Bact_solute-bind_prot3"/>
</dbReference>
<reference evidence="7 8" key="1">
    <citation type="submission" date="2020-08" db="EMBL/GenBank/DDBJ databases">
        <title>Bridging the membrane lipid divide: bacteria of the FCB group superphylum have the potential to synthesize archaeal ether lipids.</title>
        <authorList>
            <person name="Villanueva L."/>
            <person name="Von Meijenfeldt F.A.B."/>
            <person name="Westbye A.B."/>
            <person name="Yadav S."/>
            <person name="Hopmans E.C."/>
            <person name="Dutilh B.E."/>
            <person name="Sinninghe Damste J.S."/>
        </authorList>
    </citation>
    <scope>NUCLEOTIDE SEQUENCE [LARGE SCALE GENOMIC DNA]</scope>
    <source>
        <strain evidence="7">NIOZ-UU27</strain>
    </source>
</reference>
<feature type="domain" description="Ionotropic glutamate receptor C-terminal" evidence="6">
    <location>
        <begin position="35"/>
        <end position="265"/>
    </location>
</feature>
<comment type="similarity">
    <text evidence="1">Belongs to the bacterial solute-binding protein 3 family.</text>
</comment>
<dbReference type="PANTHER" id="PTHR30085">
    <property type="entry name" value="AMINO ACID ABC TRANSPORTER PERMEASE"/>
    <property type="match status" value="1"/>
</dbReference>
<feature type="signal peptide" evidence="4">
    <location>
        <begin position="1"/>
        <end position="20"/>
    </location>
</feature>
<dbReference type="InterPro" id="IPR001638">
    <property type="entry name" value="Solute-binding_3/MltF_N"/>
</dbReference>
<dbReference type="InterPro" id="IPR001320">
    <property type="entry name" value="Iontro_rcpt_C"/>
</dbReference>
<dbReference type="SMART" id="SM00062">
    <property type="entry name" value="PBPb"/>
    <property type="match status" value="1"/>
</dbReference>
<evidence type="ECO:0000256" key="4">
    <source>
        <dbReference type="SAM" id="SignalP"/>
    </source>
</evidence>
<keyword evidence="3 4" id="KW-0732">Signal</keyword>
<dbReference type="GO" id="GO:0016020">
    <property type="term" value="C:membrane"/>
    <property type="evidence" value="ECO:0007669"/>
    <property type="project" value="InterPro"/>
</dbReference>
<evidence type="ECO:0000313" key="7">
    <source>
        <dbReference type="EMBL" id="MBC8175757.1"/>
    </source>
</evidence>
<comment type="caution">
    <text evidence="7">The sequence shown here is derived from an EMBL/GenBank/DDBJ whole genome shotgun (WGS) entry which is preliminary data.</text>
</comment>
<organism evidence="7 8">
    <name type="scientific">Candidatus Desulfacyla euxinica</name>
    <dbReference type="NCBI Taxonomy" id="2841693"/>
    <lineage>
        <taxon>Bacteria</taxon>
        <taxon>Deltaproteobacteria</taxon>
        <taxon>Candidatus Desulfacyla</taxon>
    </lineage>
</organism>
<dbReference type="AlphaFoldDB" id="A0A8J6MUU8"/>
<evidence type="ECO:0000256" key="3">
    <source>
        <dbReference type="ARBA" id="ARBA00022729"/>
    </source>
</evidence>
<keyword evidence="2" id="KW-0813">Transport</keyword>
<feature type="domain" description="Solute-binding protein family 3/N-terminal" evidence="5">
    <location>
        <begin position="35"/>
        <end position="266"/>
    </location>
</feature>
<dbReference type="Pfam" id="PF00497">
    <property type="entry name" value="SBP_bac_3"/>
    <property type="match status" value="1"/>
</dbReference>
<evidence type="ECO:0000259" key="6">
    <source>
        <dbReference type="SMART" id="SM00079"/>
    </source>
</evidence>
<name>A0A8J6MUU8_9DELT</name>
<feature type="chain" id="PRO_5035154178" evidence="4">
    <location>
        <begin position="21"/>
        <end position="285"/>
    </location>
</feature>
<proteinExistence type="inferred from homology"/>
<dbReference type="SMART" id="SM00079">
    <property type="entry name" value="PBPe"/>
    <property type="match status" value="1"/>
</dbReference>
<dbReference type="SUPFAM" id="SSF53850">
    <property type="entry name" value="Periplasmic binding protein-like II"/>
    <property type="match status" value="1"/>
</dbReference>
<dbReference type="EMBL" id="JACNJD010000002">
    <property type="protein sequence ID" value="MBC8175757.1"/>
    <property type="molecule type" value="Genomic_DNA"/>
</dbReference>
<dbReference type="GO" id="GO:0030288">
    <property type="term" value="C:outer membrane-bounded periplasmic space"/>
    <property type="evidence" value="ECO:0007669"/>
    <property type="project" value="TreeGrafter"/>
</dbReference>
<dbReference type="Proteomes" id="UP000650524">
    <property type="component" value="Unassembled WGS sequence"/>
</dbReference>
<sequence>MRGKLVIILLIILFASPLAAQELTGTLQQIKQSGQIRIGYRVSEPPMSFLDKDGNPNGYSIDLCKSIVTEVKNKIGADVKVEYVPITTEGRFKALMDNKIDILCGSTTKTLSRSELVDFTQLTFVTGASLMTLRDDKTRDSAGFDGKKIGVVKDTTTAVVLNKLIRETSTNAEVVLFNSTKESIDALRKKKIDAYSADQIVLIGIASKAQNPMNFVIDPNVFSFEPFALAVRRNDSDFRLVADRVISDLYRSKKIFTIYDKWIGDVTGQRLPIFDAMVQLNATPE</sequence>
<gene>
    <name evidence="7" type="ORF">H8E19_00015</name>
</gene>
<evidence type="ECO:0000259" key="5">
    <source>
        <dbReference type="SMART" id="SM00062"/>
    </source>
</evidence>
<dbReference type="PANTHER" id="PTHR30085:SF6">
    <property type="entry name" value="ABC TRANSPORTER GLUTAMINE-BINDING PROTEIN GLNH"/>
    <property type="match status" value="1"/>
</dbReference>
<dbReference type="Gene3D" id="3.40.190.10">
    <property type="entry name" value="Periplasmic binding protein-like II"/>
    <property type="match status" value="2"/>
</dbReference>
<dbReference type="GO" id="GO:0015276">
    <property type="term" value="F:ligand-gated monoatomic ion channel activity"/>
    <property type="evidence" value="ECO:0007669"/>
    <property type="project" value="InterPro"/>
</dbReference>
<evidence type="ECO:0000313" key="8">
    <source>
        <dbReference type="Proteomes" id="UP000650524"/>
    </source>
</evidence>
<dbReference type="GO" id="GO:0005576">
    <property type="term" value="C:extracellular region"/>
    <property type="evidence" value="ECO:0007669"/>
    <property type="project" value="TreeGrafter"/>
</dbReference>
<evidence type="ECO:0000256" key="2">
    <source>
        <dbReference type="ARBA" id="ARBA00022448"/>
    </source>
</evidence>
<evidence type="ECO:0000256" key="1">
    <source>
        <dbReference type="ARBA" id="ARBA00010333"/>
    </source>
</evidence>
<protein>
    <submittedName>
        <fullName evidence="7">Amino acid ABC transporter substrate-binding protein</fullName>
    </submittedName>
</protein>
<accession>A0A8J6MUU8</accession>
<dbReference type="GO" id="GO:0006865">
    <property type="term" value="P:amino acid transport"/>
    <property type="evidence" value="ECO:0007669"/>
    <property type="project" value="TreeGrafter"/>
</dbReference>